<evidence type="ECO:0000256" key="3">
    <source>
        <dbReference type="ARBA" id="ARBA00022574"/>
    </source>
</evidence>
<dbReference type="PROSITE" id="PS00107">
    <property type="entry name" value="PROTEIN_KINASE_ATP"/>
    <property type="match status" value="1"/>
</dbReference>
<dbReference type="InterPro" id="IPR011009">
    <property type="entry name" value="Kinase-like_dom_sf"/>
</dbReference>
<dbReference type="InterPro" id="IPR008271">
    <property type="entry name" value="Ser/Thr_kinase_AS"/>
</dbReference>
<dbReference type="InterPro" id="IPR001680">
    <property type="entry name" value="WD40_rpt"/>
</dbReference>
<dbReference type="SMART" id="SM00220">
    <property type="entry name" value="S_TKc"/>
    <property type="match status" value="1"/>
</dbReference>
<sequence>MTIADVRFGPYVLGPLLGRGGMGEVHRATDTSQDDRVVALKRLAPHLSADTGYRERFRRECEAAARLDDPHIVPIHRYGEIDGRLFLDMQLVDGRDLAAELAHTGPMFPARAVGIVAQVAAALDAAHAAGLVHRDVKPSNVLLTAPVPGRPDFAQLADFGIAAGPAAGGGADGTVEYLAPERLVGNPTDNRVDVYALACVLYELLTGLRAFPGSDFAAQVHGHLYLPPPRPTDTFGAIPPGLDAVVARGMAKDPAQRYQWAGALADDAIAALGPGLAGPAAPQRSTTSRRRLLLGAAGAVALAGGAALAVTLTRSGGQPAGPSPLVSGPPPEPVIEERALAVRSVSPFPFQATRVGGRPALLVDDLDNRTRLYDPVADRDLAWMPDNTVQISTADVVTIDGRDLVVTARASEIVLVDVQTSGIAPVGKHESMYGFAAAGSVLATAGITDGLVRRWDLRSRSLLGEQPVPVTGSGVSVSLSSVELDGRSCLVVQVTGPNLTYVWDMQTGEHVLEAKAIGSIAVLDGAPVLVSLGEQLVVVDLRTGAVVRRHDVGSRLLQEFALGVLNGRPVIATEGEDQDKIILLDVDTGQRFGAPMTGHEAELTHVDFVDLEGRPILVSAARDNAIRVWDVAVRAAS</sequence>
<accession>A0ABP4AMR1</accession>
<evidence type="ECO:0000256" key="1">
    <source>
        <dbReference type="ARBA" id="ARBA00012513"/>
    </source>
</evidence>
<keyword evidence="7" id="KW-0418">Kinase</keyword>
<dbReference type="InterPro" id="IPR015943">
    <property type="entry name" value="WD40/YVTN_repeat-like_dom_sf"/>
</dbReference>
<evidence type="ECO:0000256" key="6">
    <source>
        <dbReference type="ARBA" id="ARBA00022741"/>
    </source>
</evidence>
<dbReference type="EC" id="2.7.11.1" evidence="1"/>
<dbReference type="Gene3D" id="3.30.200.20">
    <property type="entry name" value="Phosphorylase Kinase, domain 1"/>
    <property type="match status" value="1"/>
</dbReference>
<evidence type="ECO:0000313" key="13">
    <source>
        <dbReference type="Proteomes" id="UP001499967"/>
    </source>
</evidence>
<dbReference type="InterPro" id="IPR019775">
    <property type="entry name" value="WD40_repeat_CS"/>
</dbReference>
<comment type="caution">
    <text evidence="12">The sequence shown here is derived from an EMBL/GenBank/DDBJ whole genome shotgun (WGS) entry which is preliminary data.</text>
</comment>
<keyword evidence="5" id="KW-0677">Repeat</keyword>
<reference evidence="13" key="1">
    <citation type="journal article" date="2019" name="Int. J. Syst. Evol. Microbiol.">
        <title>The Global Catalogue of Microorganisms (GCM) 10K type strain sequencing project: providing services to taxonomists for standard genome sequencing and annotation.</title>
        <authorList>
            <consortium name="The Broad Institute Genomics Platform"/>
            <consortium name="The Broad Institute Genome Sequencing Center for Infectious Disease"/>
            <person name="Wu L."/>
            <person name="Ma J."/>
        </authorList>
    </citation>
    <scope>NUCLEOTIDE SEQUENCE [LARGE SCALE GENOMIC DNA]</scope>
    <source>
        <strain evidence="13">JCM 11117</strain>
    </source>
</reference>
<dbReference type="InterPro" id="IPR011047">
    <property type="entry name" value="Quinoprotein_ADH-like_sf"/>
</dbReference>
<dbReference type="PANTHER" id="PTHR43289">
    <property type="entry name" value="MITOGEN-ACTIVATED PROTEIN KINASE KINASE KINASE 20-RELATED"/>
    <property type="match status" value="1"/>
</dbReference>
<dbReference type="PANTHER" id="PTHR43289:SF6">
    <property type="entry name" value="SERINE_THREONINE-PROTEIN KINASE NEKL-3"/>
    <property type="match status" value="1"/>
</dbReference>
<evidence type="ECO:0000256" key="9">
    <source>
        <dbReference type="PROSITE-ProRule" id="PRU00221"/>
    </source>
</evidence>
<dbReference type="InterPro" id="IPR017441">
    <property type="entry name" value="Protein_kinase_ATP_BS"/>
</dbReference>
<dbReference type="Pfam" id="PF00069">
    <property type="entry name" value="Pkinase"/>
    <property type="match status" value="1"/>
</dbReference>
<dbReference type="Gene3D" id="1.10.510.10">
    <property type="entry name" value="Transferase(Phosphotransferase) domain 1"/>
    <property type="match status" value="1"/>
</dbReference>
<dbReference type="PROSITE" id="PS50082">
    <property type="entry name" value="WD_REPEATS_2"/>
    <property type="match status" value="1"/>
</dbReference>
<proteinExistence type="predicted"/>
<dbReference type="RefSeq" id="WP_343942011.1">
    <property type="nucleotide sequence ID" value="NZ_BAAAHP010000083.1"/>
</dbReference>
<evidence type="ECO:0000256" key="2">
    <source>
        <dbReference type="ARBA" id="ARBA00022527"/>
    </source>
</evidence>
<protein>
    <recommendedName>
        <fullName evidence="1">non-specific serine/threonine protein kinase</fullName>
        <ecNumber evidence="1">2.7.11.1</ecNumber>
    </recommendedName>
</protein>
<dbReference type="EMBL" id="BAAAHP010000083">
    <property type="protein sequence ID" value="GAA0937244.1"/>
    <property type="molecule type" value="Genomic_DNA"/>
</dbReference>
<name>A0ABP4AMR1_9PSEU</name>
<evidence type="ECO:0000259" key="11">
    <source>
        <dbReference type="PROSITE" id="PS50011"/>
    </source>
</evidence>
<dbReference type="SUPFAM" id="SSF50998">
    <property type="entry name" value="Quinoprotein alcohol dehydrogenase-like"/>
    <property type="match status" value="1"/>
</dbReference>
<feature type="domain" description="Protein kinase" evidence="11">
    <location>
        <begin position="11"/>
        <end position="269"/>
    </location>
</feature>
<dbReference type="InterPro" id="IPR000719">
    <property type="entry name" value="Prot_kinase_dom"/>
</dbReference>
<feature type="repeat" description="WD" evidence="9">
    <location>
        <begin position="596"/>
        <end position="637"/>
    </location>
</feature>
<keyword evidence="3 9" id="KW-0853">WD repeat</keyword>
<keyword evidence="2" id="KW-0723">Serine/threonine-protein kinase</keyword>
<evidence type="ECO:0000313" key="12">
    <source>
        <dbReference type="EMBL" id="GAA0937244.1"/>
    </source>
</evidence>
<dbReference type="SUPFAM" id="SSF56112">
    <property type="entry name" value="Protein kinase-like (PK-like)"/>
    <property type="match status" value="1"/>
</dbReference>
<keyword evidence="13" id="KW-1185">Reference proteome</keyword>
<evidence type="ECO:0000256" key="8">
    <source>
        <dbReference type="ARBA" id="ARBA00022840"/>
    </source>
</evidence>
<dbReference type="PROSITE" id="PS50011">
    <property type="entry name" value="PROTEIN_KINASE_DOM"/>
    <property type="match status" value="1"/>
</dbReference>
<dbReference type="PROSITE" id="PS50294">
    <property type="entry name" value="WD_REPEATS_REGION"/>
    <property type="match status" value="1"/>
</dbReference>
<dbReference type="PROSITE" id="PS00678">
    <property type="entry name" value="WD_REPEATS_1"/>
    <property type="match status" value="1"/>
</dbReference>
<dbReference type="PROSITE" id="PS00108">
    <property type="entry name" value="PROTEIN_KINASE_ST"/>
    <property type="match status" value="1"/>
</dbReference>
<keyword evidence="8 10" id="KW-0067">ATP-binding</keyword>
<evidence type="ECO:0000256" key="10">
    <source>
        <dbReference type="PROSITE-ProRule" id="PRU10141"/>
    </source>
</evidence>
<keyword evidence="4" id="KW-0808">Transferase</keyword>
<dbReference type="Gene3D" id="2.130.10.10">
    <property type="entry name" value="YVTN repeat-like/Quinoprotein amine dehydrogenase"/>
    <property type="match status" value="2"/>
</dbReference>
<gene>
    <name evidence="12" type="ORF">GCM10009559_30210</name>
</gene>
<dbReference type="CDD" id="cd14014">
    <property type="entry name" value="STKc_PknB_like"/>
    <property type="match status" value="1"/>
</dbReference>
<evidence type="ECO:0000256" key="4">
    <source>
        <dbReference type="ARBA" id="ARBA00022679"/>
    </source>
</evidence>
<dbReference type="Proteomes" id="UP001499967">
    <property type="component" value="Unassembled WGS sequence"/>
</dbReference>
<organism evidence="12 13">
    <name type="scientific">Pseudonocardia zijingensis</name>
    <dbReference type="NCBI Taxonomy" id="153376"/>
    <lineage>
        <taxon>Bacteria</taxon>
        <taxon>Bacillati</taxon>
        <taxon>Actinomycetota</taxon>
        <taxon>Actinomycetes</taxon>
        <taxon>Pseudonocardiales</taxon>
        <taxon>Pseudonocardiaceae</taxon>
        <taxon>Pseudonocardia</taxon>
    </lineage>
</organism>
<evidence type="ECO:0000256" key="7">
    <source>
        <dbReference type="ARBA" id="ARBA00022777"/>
    </source>
</evidence>
<evidence type="ECO:0000256" key="5">
    <source>
        <dbReference type="ARBA" id="ARBA00022737"/>
    </source>
</evidence>
<feature type="binding site" evidence="10">
    <location>
        <position position="41"/>
    </location>
    <ligand>
        <name>ATP</name>
        <dbReference type="ChEBI" id="CHEBI:30616"/>
    </ligand>
</feature>
<keyword evidence="6 10" id="KW-0547">Nucleotide-binding</keyword>